<feature type="domain" description="DUF4179" evidence="2">
    <location>
        <begin position="52"/>
        <end position="128"/>
    </location>
</feature>
<name>A0ABT8GTC9_9BACL</name>
<keyword evidence="1" id="KW-1133">Transmembrane helix</keyword>
<gene>
    <name evidence="3" type="ORF">QYB95_14050</name>
</gene>
<dbReference type="Proteomes" id="UP001172743">
    <property type="component" value="Unassembled WGS sequence"/>
</dbReference>
<organism evidence="3 4">
    <name type="scientific">Ureibacillus aquaedulcis</name>
    <dbReference type="NCBI Taxonomy" id="3058421"/>
    <lineage>
        <taxon>Bacteria</taxon>
        <taxon>Bacillati</taxon>
        <taxon>Bacillota</taxon>
        <taxon>Bacilli</taxon>
        <taxon>Bacillales</taxon>
        <taxon>Caryophanaceae</taxon>
        <taxon>Ureibacillus</taxon>
    </lineage>
</organism>
<dbReference type="EMBL" id="JAUHTQ010000011">
    <property type="protein sequence ID" value="MDN4494672.1"/>
    <property type="molecule type" value="Genomic_DNA"/>
</dbReference>
<keyword evidence="1" id="KW-0472">Membrane</keyword>
<accession>A0ABT8GTC9</accession>
<dbReference type="Pfam" id="PF13222">
    <property type="entry name" value="DUF4030"/>
    <property type="match status" value="1"/>
</dbReference>
<evidence type="ECO:0000256" key="1">
    <source>
        <dbReference type="SAM" id="Phobius"/>
    </source>
</evidence>
<proteinExistence type="predicted"/>
<dbReference type="InterPro" id="IPR025436">
    <property type="entry name" value="DUF4179"/>
</dbReference>
<dbReference type="RefSeq" id="WP_301138969.1">
    <property type="nucleotide sequence ID" value="NZ_JAUHTQ010000011.1"/>
</dbReference>
<evidence type="ECO:0000259" key="2">
    <source>
        <dbReference type="Pfam" id="PF13786"/>
    </source>
</evidence>
<protein>
    <submittedName>
        <fullName evidence="3">DUF4030 domain-containing protein</fullName>
    </submittedName>
</protein>
<keyword evidence="1" id="KW-0812">Transmembrane</keyword>
<keyword evidence="4" id="KW-1185">Reference proteome</keyword>
<reference evidence="3" key="1">
    <citation type="submission" date="2023-07" db="EMBL/GenBank/DDBJ databases">
        <title>Ureibacillus sp. isolated from freshwater well.</title>
        <authorList>
            <person name="Kirdat K."/>
            <person name="Bhatt A."/>
            <person name="Teware R."/>
            <person name="Bhavsar Y."/>
            <person name="Yadav A."/>
        </authorList>
    </citation>
    <scope>NUCLEOTIDE SEQUENCE</scope>
    <source>
        <strain evidence="3">BA0131</strain>
    </source>
</reference>
<dbReference type="Pfam" id="PF13786">
    <property type="entry name" value="DUF4179"/>
    <property type="match status" value="1"/>
</dbReference>
<evidence type="ECO:0000313" key="4">
    <source>
        <dbReference type="Proteomes" id="UP001172743"/>
    </source>
</evidence>
<feature type="transmembrane region" description="Helical" evidence="1">
    <location>
        <begin position="54"/>
        <end position="74"/>
    </location>
</feature>
<dbReference type="InterPro" id="IPR025108">
    <property type="entry name" value="DUF4030"/>
</dbReference>
<sequence>MEKELKKLNEYYRENNFNDEIADQIKNKVHQNLDKVDILLLPEKKRSYSIVKRIVQIAAACLVLFGLILGTAFISPAMAEVASKIPFLNMIFTQKPISHLIMEELEEQNYEIAGSGYSVQDKTFDVTVRGSEEYFNQVKGEIEKVTKELISSRGYDDFKVEVERERIIEHNADYDNDRRVRDADLVMEVLGEIVPKLQQQGYKIPTAYGVGYASPDSQEITVTLDIEDKETRTDEIEDAILEEVKKQGIQEEIKVEFHSFNVEAREIEMQWSSEVLPVIFEGMLNKKEYKTKGVGYSYKKGTMNIFITTKVDKTDKEAPELANKIENAIEEFLQSDDLKDIVGDKPYKVVVRDKHSEDIN</sequence>
<evidence type="ECO:0000313" key="3">
    <source>
        <dbReference type="EMBL" id="MDN4494672.1"/>
    </source>
</evidence>
<comment type="caution">
    <text evidence="3">The sequence shown here is derived from an EMBL/GenBank/DDBJ whole genome shotgun (WGS) entry which is preliminary data.</text>
</comment>